<dbReference type="SUPFAM" id="SSF46689">
    <property type="entry name" value="Homeodomain-like"/>
    <property type="match status" value="1"/>
</dbReference>
<dbReference type="InterPro" id="IPR007588">
    <property type="entry name" value="Znf_FLYWCH"/>
</dbReference>
<evidence type="ECO:0008006" key="9">
    <source>
        <dbReference type="Google" id="ProtNLM"/>
    </source>
</evidence>
<evidence type="ECO:0000256" key="3">
    <source>
        <dbReference type="ARBA" id="ARBA00022771"/>
    </source>
</evidence>
<dbReference type="Proteomes" id="UP001153292">
    <property type="component" value="Chromosome 13"/>
</dbReference>
<evidence type="ECO:0000256" key="1">
    <source>
        <dbReference type="ARBA" id="ARBA00004123"/>
    </source>
</evidence>
<accession>A0ABN8AT74</accession>
<organism evidence="7 8">
    <name type="scientific">Chilo suppressalis</name>
    <name type="common">Asiatic rice borer moth</name>
    <dbReference type="NCBI Taxonomy" id="168631"/>
    <lineage>
        <taxon>Eukaryota</taxon>
        <taxon>Metazoa</taxon>
        <taxon>Ecdysozoa</taxon>
        <taxon>Arthropoda</taxon>
        <taxon>Hexapoda</taxon>
        <taxon>Insecta</taxon>
        <taxon>Pterygota</taxon>
        <taxon>Neoptera</taxon>
        <taxon>Endopterygota</taxon>
        <taxon>Lepidoptera</taxon>
        <taxon>Glossata</taxon>
        <taxon>Ditrysia</taxon>
        <taxon>Pyraloidea</taxon>
        <taxon>Crambidae</taxon>
        <taxon>Crambinae</taxon>
        <taxon>Chilo</taxon>
    </lineage>
</organism>
<proteinExistence type="predicted"/>
<evidence type="ECO:0000259" key="5">
    <source>
        <dbReference type="Pfam" id="PF04500"/>
    </source>
</evidence>
<gene>
    <name evidence="7" type="ORF">CHILSU_LOCUS2208</name>
</gene>
<reference evidence="7" key="1">
    <citation type="submission" date="2021-12" db="EMBL/GenBank/DDBJ databases">
        <authorList>
            <person name="King R."/>
        </authorList>
    </citation>
    <scope>NUCLEOTIDE SEQUENCE</scope>
</reference>
<name>A0ABN8AT74_CHISP</name>
<evidence type="ECO:0000259" key="6">
    <source>
        <dbReference type="Pfam" id="PF05225"/>
    </source>
</evidence>
<protein>
    <recommendedName>
        <fullName evidence="9">FLYWCH-type domain-containing protein</fullName>
    </recommendedName>
</protein>
<dbReference type="InterPro" id="IPR009057">
    <property type="entry name" value="Homeodomain-like_sf"/>
</dbReference>
<feature type="domain" description="FLYWCH-type" evidence="5">
    <location>
        <begin position="394"/>
        <end position="456"/>
    </location>
</feature>
<dbReference type="EMBL" id="OU963906">
    <property type="protein sequence ID" value="CAH0399077.1"/>
    <property type="molecule type" value="Genomic_DNA"/>
</dbReference>
<feature type="domain" description="HTH psq-type" evidence="6">
    <location>
        <begin position="345"/>
        <end position="385"/>
    </location>
</feature>
<comment type="subcellular location">
    <subcellularLocation>
        <location evidence="1">Nucleus</location>
    </subcellularLocation>
</comment>
<feature type="domain" description="FLYWCH-type" evidence="5">
    <location>
        <begin position="511"/>
        <end position="566"/>
    </location>
</feature>
<dbReference type="Gene3D" id="2.20.25.240">
    <property type="match status" value="4"/>
</dbReference>
<keyword evidence="2" id="KW-0479">Metal-binding</keyword>
<evidence type="ECO:0000256" key="4">
    <source>
        <dbReference type="ARBA" id="ARBA00022833"/>
    </source>
</evidence>
<dbReference type="Pfam" id="PF04500">
    <property type="entry name" value="FLYWCH"/>
    <property type="match status" value="4"/>
</dbReference>
<sequence>MFLNTFAISNSTVNTALNKLSEGNGVIVAGDKRGRHHPLNSINVDGLSHQDLDWNLLFVSSDMDSLDSVERISIKRKCIQKFKKCSKRAANKLLKNLGQEYLSHDGKIKLKKKLLPGCDEKCRFQCKRNITDSLRKDIFTKYWSLGDRKRQWDFLAKFCERSGTKTRTTKGPSIRNFTIKYFLPNNLDEPDLGNKTKTISLFATLLTFEKRISLTSRIKRQPETTWPSPLELLASVLPLTAWLGFYDDRSDVVILAKSRYTGRNLVMFNDYTYYCKKQNKRNNQYHWYCSTHNWKGCNAKLKLDGNYTFLGIDNAHTHPPARYLIHYLQVQLHESSSKRRMWNQENMVNAIKDLRAGRMGLKKAVQVYSVPKTTLRRFVHSNYTAEEAVKIFEFLPTRKGNYRLKYNDYTFWCRKYEIQSSKSGRWYCSKKKSKNCPVVVQTMGWDVAAVFGEHNHSWISSQREEAISSYTSLAIHTGAIDTILSQGNHAAAVTRGHLGDSWGCVPIAEVIITKRGFKFLLVNGYTYCRNFVSENKIRWRCSNRKCSARVHTVEGKVTVLMENHNHPQKRRSEANPLHGRALELYSPAEIQNTPPKCSVILLWCRMLPQMGAPNQADLQPQYLLSSRGSRMLLIGGNKYRVNRAYGNRVRWRCATHERFSCRARVHTIEDQIVYFMDEHTTYELEYLPTT</sequence>
<dbReference type="Gene3D" id="1.10.10.60">
    <property type="entry name" value="Homeodomain-like"/>
    <property type="match status" value="1"/>
</dbReference>
<feature type="domain" description="FLYWCH-type" evidence="5">
    <location>
        <begin position="622"/>
        <end position="680"/>
    </location>
</feature>
<evidence type="ECO:0000313" key="7">
    <source>
        <dbReference type="EMBL" id="CAH0399077.1"/>
    </source>
</evidence>
<dbReference type="InterPro" id="IPR007889">
    <property type="entry name" value="HTH_Psq"/>
</dbReference>
<keyword evidence="8" id="KW-1185">Reference proteome</keyword>
<dbReference type="Pfam" id="PF05225">
    <property type="entry name" value="HTH_psq"/>
    <property type="match status" value="1"/>
</dbReference>
<keyword evidence="3" id="KW-0863">Zinc-finger</keyword>
<dbReference type="PANTHER" id="PTHR10773:SF19">
    <property type="match status" value="1"/>
</dbReference>
<evidence type="ECO:0000313" key="8">
    <source>
        <dbReference type="Proteomes" id="UP001153292"/>
    </source>
</evidence>
<evidence type="ECO:0000256" key="2">
    <source>
        <dbReference type="ARBA" id="ARBA00022723"/>
    </source>
</evidence>
<dbReference type="PANTHER" id="PTHR10773">
    <property type="entry name" value="DNA-DIRECTED RNA POLYMERASES I, II, AND III SUBUNIT RPABC2"/>
    <property type="match status" value="1"/>
</dbReference>
<feature type="domain" description="FLYWCH-type" evidence="5">
    <location>
        <begin position="261"/>
        <end position="318"/>
    </location>
</feature>
<keyword evidence="4" id="KW-0862">Zinc</keyword>